<keyword evidence="1" id="KW-1277">Toxin-antitoxin system</keyword>
<dbReference type="GO" id="GO:0016787">
    <property type="term" value="F:hydrolase activity"/>
    <property type="evidence" value="ECO:0007669"/>
    <property type="project" value="UniProtKB-KW"/>
</dbReference>
<accession>T1APU7</accession>
<gene>
    <name evidence="6" type="ORF">B1A_15806</name>
</gene>
<sequence length="134" mass="14642">MNAVDTSVVVAAFASWHEHHERARAVLDDGARLIDHCALETYSVLTRLPPPHRCTGEVVRDFLRLRFSGAYLRLDSRAYREFVLELSGRGITGGAAYDALVAATAGAHSAELVTCDRRAAPTYESLGVRVAFLV</sequence>
<dbReference type="AlphaFoldDB" id="T1APU7"/>
<comment type="caution">
    <text evidence="6">The sequence shown here is derived from an EMBL/GenBank/DDBJ whole genome shotgun (WGS) entry which is preliminary data.</text>
</comment>
<evidence type="ECO:0000256" key="3">
    <source>
        <dbReference type="ARBA" id="ARBA00022723"/>
    </source>
</evidence>
<protein>
    <submittedName>
        <fullName evidence="6">PilT protein</fullName>
    </submittedName>
</protein>
<dbReference type="InterPro" id="IPR022907">
    <property type="entry name" value="VapC_family"/>
</dbReference>
<proteinExistence type="inferred from homology"/>
<name>T1APU7_9ZZZZ</name>
<evidence type="ECO:0000259" key="5">
    <source>
        <dbReference type="Pfam" id="PF01850"/>
    </source>
</evidence>
<dbReference type="EMBL" id="AUZX01011605">
    <property type="protein sequence ID" value="EQD42754.1"/>
    <property type="molecule type" value="Genomic_DNA"/>
</dbReference>
<feature type="domain" description="PIN" evidence="5">
    <location>
        <begin position="4"/>
        <end position="119"/>
    </location>
</feature>
<dbReference type="SUPFAM" id="SSF88723">
    <property type="entry name" value="PIN domain-like"/>
    <property type="match status" value="1"/>
</dbReference>
<dbReference type="Gene3D" id="3.40.50.1010">
    <property type="entry name" value="5'-nuclease"/>
    <property type="match status" value="1"/>
</dbReference>
<reference evidence="6" key="1">
    <citation type="submission" date="2013-08" db="EMBL/GenBank/DDBJ databases">
        <authorList>
            <person name="Mendez C."/>
            <person name="Richter M."/>
            <person name="Ferrer M."/>
            <person name="Sanchez J."/>
        </authorList>
    </citation>
    <scope>NUCLEOTIDE SEQUENCE</scope>
</reference>
<evidence type="ECO:0000256" key="1">
    <source>
        <dbReference type="ARBA" id="ARBA00022649"/>
    </source>
</evidence>
<organism evidence="6">
    <name type="scientific">mine drainage metagenome</name>
    <dbReference type="NCBI Taxonomy" id="410659"/>
    <lineage>
        <taxon>unclassified sequences</taxon>
        <taxon>metagenomes</taxon>
        <taxon>ecological metagenomes</taxon>
    </lineage>
</organism>
<dbReference type="GO" id="GO:0004540">
    <property type="term" value="F:RNA nuclease activity"/>
    <property type="evidence" value="ECO:0007669"/>
    <property type="project" value="InterPro"/>
</dbReference>
<dbReference type="GO" id="GO:0046872">
    <property type="term" value="F:metal ion binding"/>
    <property type="evidence" value="ECO:0007669"/>
    <property type="project" value="UniProtKB-KW"/>
</dbReference>
<dbReference type="InterPro" id="IPR002716">
    <property type="entry name" value="PIN_dom"/>
</dbReference>
<keyword evidence="4" id="KW-0378">Hydrolase</keyword>
<dbReference type="Pfam" id="PF01850">
    <property type="entry name" value="PIN"/>
    <property type="match status" value="1"/>
</dbReference>
<evidence type="ECO:0000256" key="2">
    <source>
        <dbReference type="ARBA" id="ARBA00022722"/>
    </source>
</evidence>
<reference evidence="6" key="2">
    <citation type="journal article" date="2014" name="ISME J.">
        <title>Microbial stratification in low pH oxic and suboxic macroscopic growths along an acid mine drainage.</title>
        <authorList>
            <person name="Mendez-Garcia C."/>
            <person name="Mesa V."/>
            <person name="Sprenger R.R."/>
            <person name="Richter M."/>
            <person name="Diez M.S."/>
            <person name="Solano J."/>
            <person name="Bargiela R."/>
            <person name="Golyshina O.V."/>
            <person name="Manteca A."/>
            <person name="Ramos J.L."/>
            <person name="Gallego J.R."/>
            <person name="Llorente I."/>
            <person name="Martins Dos Santos V.A."/>
            <person name="Jensen O.N."/>
            <person name="Pelaez A.I."/>
            <person name="Sanchez J."/>
            <person name="Ferrer M."/>
        </authorList>
    </citation>
    <scope>NUCLEOTIDE SEQUENCE</scope>
</reference>
<dbReference type="InterPro" id="IPR029060">
    <property type="entry name" value="PIN-like_dom_sf"/>
</dbReference>
<keyword evidence="3" id="KW-0479">Metal-binding</keyword>
<keyword evidence="2" id="KW-0540">Nuclease</keyword>
<evidence type="ECO:0000256" key="4">
    <source>
        <dbReference type="ARBA" id="ARBA00022801"/>
    </source>
</evidence>
<dbReference type="HAMAP" id="MF_00265">
    <property type="entry name" value="VapC_Nob1"/>
    <property type="match status" value="1"/>
</dbReference>
<dbReference type="CDD" id="cd18681">
    <property type="entry name" value="PIN_MtVapC27-VapC40_like"/>
    <property type="match status" value="1"/>
</dbReference>
<evidence type="ECO:0000313" key="6">
    <source>
        <dbReference type="EMBL" id="EQD42754.1"/>
    </source>
</evidence>